<proteinExistence type="predicted"/>
<reference evidence="1" key="1">
    <citation type="submission" date="2020-10" db="EMBL/GenBank/DDBJ databases">
        <authorList>
            <person name="Gilroy R."/>
        </authorList>
    </citation>
    <scope>NUCLEOTIDE SEQUENCE</scope>
    <source>
        <strain evidence="1">CHK152-2994</strain>
    </source>
</reference>
<sequence>MKVPNITPKLPSRETLHYKYLNPDYSVQAVLTLDKKTKEFISYQKYTKENPYRGEYDTFNDKPIKAKPIRHKPGDEFTTKYLNKDLKTVDMEVKYRWIDDNEYEVVEVKKFSQNETK</sequence>
<comment type="caution">
    <text evidence="1">The sequence shown here is derived from an EMBL/GenBank/DDBJ whole genome shotgun (WGS) entry which is preliminary data.</text>
</comment>
<organism evidence="1 2">
    <name type="scientific">Candidatus Scatenecus faecavium</name>
    <dbReference type="NCBI Taxonomy" id="2840915"/>
    <lineage>
        <taxon>Bacteria</taxon>
        <taxon>Candidatus Scatenecus</taxon>
    </lineage>
</organism>
<dbReference type="AlphaFoldDB" id="A0A9D1FXC5"/>
<evidence type="ECO:0000313" key="1">
    <source>
        <dbReference type="EMBL" id="HIS83449.1"/>
    </source>
</evidence>
<gene>
    <name evidence="1" type="ORF">IAD41_07585</name>
</gene>
<reference evidence="1" key="2">
    <citation type="journal article" date="2021" name="PeerJ">
        <title>Extensive microbial diversity within the chicken gut microbiome revealed by metagenomics and culture.</title>
        <authorList>
            <person name="Gilroy R."/>
            <person name="Ravi A."/>
            <person name="Getino M."/>
            <person name="Pursley I."/>
            <person name="Horton D.L."/>
            <person name="Alikhan N.F."/>
            <person name="Baker D."/>
            <person name="Gharbi K."/>
            <person name="Hall N."/>
            <person name="Watson M."/>
            <person name="Adriaenssens E.M."/>
            <person name="Foster-Nyarko E."/>
            <person name="Jarju S."/>
            <person name="Secka A."/>
            <person name="Antonio M."/>
            <person name="Oren A."/>
            <person name="Chaudhuri R.R."/>
            <person name="La Ragione R."/>
            <person name="Hildebrand F."/>
            <person name="Pallen M.J."/>
        </authorList>
    </citation>
    <scope>NUCLEOTIDE SEQUENCE</scope>
    <source>
        <strain evidence="1">CHK152-2994</strain>
    </source>
</reference>
<protein>
    <submittedName>
        <fullName evidence="1">Uncharacterized protein</fullName>
    </submittedName>
</protein>
<dbReference type="Proteomes" id="UP000824139">
    <property type="component" value="Unassembled WGS sequence"/>
</dbReference>
<dbReference type="EMBL" id="DVJO01000167">
    <property type="protein sequence ID" value="HIS83449.1"/>
    <property type="molecule type" value="Genomic_DNA"/>
</dbReference>
<name>A0A9D1FXC5_9BACT</name>
<accession>A0A9D1FXC5</accession>
<evidence type="ECO:0000313" key="2">
    <source>
        <dbReference type="Proteomes" id="UP000824139"/>
    </source>
</evidence>